<comment type="caution">
    <text evidence="2">The sequence shown here is derived from an EMBL/GenBank/DDBJ whole genome shotgun (WGS) entry which is preliminary data.</text>
</comment>
<organism evidence="2 3">
    <name type="scientific">Cardiocondyla obscurior</name>
    <dbReference type="NCBI Taxonomy" id="286306"/>
    <lineage>
        <taxon>Eukaryota</taxon>
        <taxon>Metazoa</taxon>
        <taxon>Ecdysozoa</taxon>
        <taxon>Arthropoda</taxon>
        <taxon>Hexapoda</taxon>
        <taxon>Insecta</taxon>
        <taxon>Pterygota</taxon>
        <taxon>Neoptera</taxon>
        <taxon>Endopterygota</taxon>
        <taxon>Hymenoptera</taxon>
        <taxon>Apocrita</taxon>
        <taxon>Aculeata</taxon>
        <taxon>Formicoidea</taxon>
        <taxon>Formicidae</taxon>
        <taxon>Myrmicinae</taxon>
        <taxon>Cardiocondyla</taxon>
    </lineage>
</organism>
<protein>
    <recommendedName>
        <fullName evidence="4">Secreted protein</fullName>
    </recommendedName>
</protein>
<proteinExistence type="predicted"/>
<evidence type="ECO:0000313" key="3">
    <source>
        <dbReference type="Proteomes" id="UP001430953"/>
    </source>
</evidence>
<dbReference type="EMBL" id="JADYXP020000006">
    <property type="protein sequence ID" value="KAL0123075.1"/>
    <property type="molecule type" value="Genomic_DNA"/>
</dbReference>
<reference evidence="2 3" key="1">
    <citation type="submission" date="2023-03" db="EMBL/GenBank/DDBJ databases">
        <title>High recombination rates correlate with genetic variation in Cardiocondyla obscurior ants.</title>
        <authorList>
            <person name="Errbii M."/>
        </authorList>
    </citation>
    <scope>NUCLEOTIDE SEQUENCE [LARGE SCALE GENOMIC DNA]</scope>
    <source>
        <strain evidence="2">Alpha-2009</strain>
        <tissue evidence="2">Whole body</tissue>
    </source>
</reference>
<feature type="transmembrane region" description="Helical" evidence="1">
    <location>
        <begin position="7"/>
        <end position="29"/>
    </location>
</feature>
<dbReference type="AlphaFoldDB" id="A0AAW2G996"/>
<gene>
    <name evidence="2" type="ORF">PUN28_007601</name>
</gene>
<name>A0AAW2G996_9HYME</name>
<accession>A0AAW2G996</accession>
<dbReference type="Proteomes" id="UP001430953">
    <property type="component" value="Unassembled WGS sequence"/>
</dbReference>
<keyword evidence="1" id="KW-0812">Transmembrane</keyword>
<keyword evidence="3" id="KW-1185">Reference proteome</keyword>
<keyword evidence="1" id="KW-0472">Membrane</keyword>
<keyword evidence="1" id="KW-1133">Transmembrane helix</keyword>
<evidence type="ECO:0008006" key="4">
    <source>
        <dbReference type="Google" id="ProtNLM"/>
    </source>
</evidence>
<evidence type="ECO:0000313" key="2">
    <source>
        <dbReference type="EMBL" id="KAL0123075.1"/>
    </source>
</evidence>
<sequence length="100" mass="11291">MSRIRTYISVSFTYINSTFPYFIFSIFFAPHSVAPAARQAFANASMTARPGCRAVASESRCARRCDYSPVRIDPRKNLFRSAILARSFEWLVGGGDKKKK</sequence>
<evidence type="ECO:0000256" key="1">
    <source>
        <dbReference type="SAM" id="Phobius"/>
    </source>
</evidence>